<evidence type="ECO:0000313" key="13">
    <source>
        <dbReference type="EMBL" id="QJA76327.1"/>
    </source>
</evidence>
<dbReference type="PRINTS" id="PR00868">
    <property type="entry name" value="DNAPOLI"/>
</dbReference>
<dbReference type="SMART" id="SM00482">
    <property type="entry name" value="POLAc"/>
    <property type="match status" value="1"/>
</dbReference>
<dbReference type="GO" id="GO:0006302">
    <property type="term" value="P:double-strand break repair"/>
    <property type="evidence" value="ECO:0007669"/>
    <property type="project" value="TreeGrafter"/>
</dbReference>
<evidence type="ECO:0000259" key="9">
    <source>
        <dbReference type="SMART" id="SM00474"/>
    </source>
</evidence>
<dbReference type="EMBL" id="MT142218">
    <property type="protein sequence ID" value="QJA76327.1"/>
    <property type="molecule type" value="Genomic_DNA"/>
</dbReference>
<feature type="domain" description="3'-5' exonuclease" evidence="9">
    <location>
        <begin position="191"/>
        <end position="361"/>
    </location>
</feature>
<evidence type="ECO:0000256" key="2">
    <source>
        <dbReference type="ARBA" id="ARBA00012417"/>
    </source>
</evidence>
<dbReference type="SMART" id="SM00474">
    <property type="entry name" value="35EXOc"/>
    <property type="match status" value="1"/>
</dbReference>
<dbReference type="CDD" id="cd10030">
    <property type="entry name" value="UDG-F4_TTUDGA_SPO1dp_like"/>
    <property type="match status" value="1"/>
</dbReference>
<organism evidence="12">
    <name type="scientific">viral metagenome</name>
    <dbReference type="NCBI Taxonomy" id="1070528"/>
    <lineage>
        <taxon>unclassified sequences</taxon>
        <taxon>metagenomes</taxon>
        <taxon>organismal metagenomes</taxon>
    </lineage>
</organism>
<name>A0A6H1ZA79_9ZZZZ</name>
<dbReference type="SUPFAM" id="SSF52141">
    <property type="entry name" value="Uracil-DNA glycosylase-like"/>
    <property type="match status" value="1"/>
</dbReference>
<evidence type="ECO:0000313" key="15">
    <source>
        <dbReference type="EMBL" id="QJH95184.1"/>
    </source>
</evidence>
<dbReference type="InterPro" id="IPR002562">
    <property type="entry name" value="3'-5'_exonuclease_dom"/>
</dbReference>
<dbReference type="Pfam" id="PF00476">
    <property type="entry name" value="DNA_pol_A"/>
    <property type="match status" value="1"/>
</dbReference>
<keyword evidence="4" id="KW-0548">Nucleotidyltransferase</keyword>
<dbReference type="Gene3D" id="3.30.420.10">
    <property type="entry name" value="Ribonuclease H-like superfamily/Ribonuclease H"/>
    <property type="match status" value="1"/>
</dbReference>
<evidence type="ECO:0000256" key="6">
    <source>
        <dbReference type="ARBA" id="ARBA00022932"/>
    </source>
</evidence>
<accession>A0A6H1ZA79</accession>
<dbReference type="SUPFAM" id="SSF53098">
    <property type="entry name" value="Ribonuclease H-like"/>
    <property type="match status" value="1"/>
</dbReference>
<dbReference type="EC" id="2.7.7.7" evidence="2"/>
<dbReference type="SMART" id="SM00986">
    <property type="entry name" value="UDG"/>
    <property type="match status" value="1"/>
</dbReference>
<keyword evidence="6" id="KW-0239">DNA-directed DNA polymerase</keyword>
<dbReference type="Gene3D" id="1.20.1060.10">
    <property type="entry name" value="Taq DNA Polymerase, Chain T, domain 4"/>
    <property type="match status" value="1"/>
</dbReference>
<dbReference type="InterPro" id="IPR036895">
    <property type="entry name" value="Uracil-DNA_glycosylase-like_sf"/>
</dbReference>
<dbReference type="InterPro" id="IPR002298">
    <property type="entry name" value="DNA_polymerase_A"/>
</dbReference>
<dbReference type="GO" id="GO:0003677">
    <property type="term" value="F:DNA binding"/>
    <property type="evidence" value="ECO:0007669"/>
    <property type="project" value="UniProtKB-KW"/>
</dbReference>
<dbReference type="InterPro" id="IPR012337">
    <property type="entry name" value="RNaseH-like_sf"/>
</dbReference>
<keyword evidence="7" id="KW-0238">DNA-binding</keyword>
<evidence type="ECO:0000313" key="14">
    <source>
        <dbReference type="EMBL" id="QJA86566.1"/>
    </source>
</evidence>
<keyword evidence="5" id="KW-0235">DNA replication</keyword>
<evidence type="ECO:0000256" key="4">
    <source>
        <dbReference type="ARBA" id="ARBA00022695"/>
    </source>
</evidence>
<feature type="domain" description="DNA-directed DNA polymerase family A palm" evidence="10">
    <location>
        <begin position="540"/>
        <end position="745"/>
    </location>
</feature>
<comment type="similarity">
    <text evidence="1">Belongs to the DNA polymerase type-A family.</text>
</comment>
<protein>
    <recommendedName>
        <fullName evidence="2">DNA-directed DNA polymerase</fullName>
        <ecNumber evidence="2">2.7.7.7</ecNumber>
    </recommendedName>
</protein>
<evidence type="ECO:0000259" key="10">
    <source>
        <dbReference type="SMART" id="SM00482"/>
    </source>
</evidence>
<keyword evidence="3" id="KW-0808">Transferase</keyword>
<dbReference type="InterPro" id="IPR043502">
    <property type="entry name" value="DNA/RNA_pol_sf"/>
</dbReference>
<dbReference type="SMART" id="SM00987">
    <property type="entry name" value="UreE_C"/>
    <property type="match status" value="1"/>
</dbReference>
<proteinExistence type="inferred from homology"/>
<dbReference type="PANTHER" id="PTHR10133:SF27">
    <property type="entry name" value="DNA POLYMERASE NU"/>
    <property type="match status" value="1"/>
</dbReference>
<dbReference type="InterPro" id="IPR001098">
    <property type="entry name" value="DNA-dir_DNA_pol_A_palm_dom"/>
</dbReference>
<dbReference type="EMBL" id="MT142643">
    <property type="protein sequence ID" value="QJA86566.1"/>
    <property type="molecule type" value="Genomic_DNA"/>
</dbReference>
<dbReference type="AlphaFoldDB" id="A0A6H1ZA79"/>
<evidence type="ECO:0000313" key="12">
    <source>
        <dbReference type="EMBL" id="QJA44438.1"/>
    </source>
</evidence>
<dbReference type="Gene3D" id="1.10.150.20">
    <property type="entry name" value="5' to 3' exonuclease, C-terminal subdomain"/>
    <property type="match status" value="1"/>
</dbReference>
<dbReference type="InterPro" id="IPR005122">
    <property type="entry name" value="Uracil-DNA_glycosylase-like"/>
</dbReference>
<dbReference type="InterPro" id="IPR019760">
    <property type="entry name" value="DNA-dir_DNA_pol_A_CS"/>
</dbReference>
<dbReference type="EMBL" id="MT143976">
    <property type="protein sequence ID" value="QJA44438.1"/>
    <property type="molecule type" value="Genomic_DNA"/>
</dbReference>
<evidence type="ECO:0000256" key="3">
    <source>
        <dbReference type="ARBA" id="ARBA00022679"/>
    </source>
</evidence>
<sequence length="789" mass="90893">MKKKYSRCSRCRWCNNNQGINCEETRGPSNTEILFMGEAFGADEAEAGEPFVGPAGKVFDKLLALSDPPFLRAEVGITNSMRCYLKSNPTPTKREMDACLIYTYKDIQRIKPKLVVAMGASALYQTTGLEGIGKYRGKVLWSDKINCKVYATYHPAACMYDESRKPKMEKDFANIRMAMESEPFEPKHYDYISIDTVEEFNNIYESLLNTEIGFDLETTGLDSMKDDIVLLQLGTRDKIYVIGGAILNNIKSELNTIFNTSEVIGQDFTFDVKFLHAKLGIFPKKWKYDTCLGEYVVSGIKDNDLTFLTEIYVPESLGYDDGVIRAGGAHKLKDGLQLRQYAADDVGVLRPIRKAQYKKMSEQGSLWLYENATLPCNKVLTRMSIKGVKYNIDKINEIDSLYKKRADRALFKAMSIDGIEACQKKFRKIFNPRSSQMLKWLLIDYYELPVLKTSAKTQGPSIGKDEMKVYAEKYNNDYCKIMEHYRSLQNIRSNFLYGVLDKMDGNNRLHTDYSLHATTSGRPNSTNPNLLNIPEDVYPCIEAEDGYVLLYSDLSQVEVRMSAVHYMDDALISICNTEGSDFHSLVASRIFNISYGEFYNRYTNGDKVIDRMRRIAKTTVFGVLYQMGAEELAHRIGVSLLEAEKFIYEYFEGFPQLRDNIEKTKRFVIENGYLENYFKFRRRWKYHSEDDRNTLREAVNFPIQSLAWNLMELILIEVDKFLEDKRSELIMQTYDSLVVETYKPELDVVSSKINDIMSTIHLPFERLNKVKLLNDMKVGKNLEEMEKLL</sequence>
<dbReference type="Pfam" id="PF01612">
    <property type="entry name" value="DNA_pol_A_exo1"/>
    <property type="match status" value="1"/>
</dbReference>
<evidence type="ECO:0000256" key="7">
    <source>
        <dbReference type="ARBA" id="ARBA00023125"/>
    </source>
</evidence>
<dbReference type="InterPro" id="IPR036397">
    <property type="entry name" value="RNaseH_sf"/>
</dbReference>
<feature type="domain" description="Uracil-DNA glycosylase-like" evidence="11">
    <location>
        <begin position="24"/>
        <end position="173"/>
    </location>
</feature>
<dbReference type="EMBL" id="MT144614">
    <property type="protein sequence ID" value="QJH95184.1"/>
    <property type="molecule type" value="Genomic_DNA"/>
</dbReference>
<reference evidence="12" key="1">
    <citation type="submission" date="2020-03" db="EMBL/GenBank/DDBJ databases">
        <title>The deep terrestrial virosphere.</title>
        <authorList>
            <person name="Holmfeldt K."/>
            <person name="Nilsson E."/>
            <person name="Simone D."/>
            <person name="Lopez-Fernandez M."/>
            <person name="Wu X."/>
            <person name="de Brujin I."/>
            <person name="Lundin D."/>
            <person name="Andersson A."/>
            <person name="Bertilsson S."/>
            <person name="Dopson M."/>
        </authorList>
    </citation>
    <scope>NUCLEOTIDE SEQUENCE</scope>
    <source>
        <strain evidence="13">MM415A01531</strain>
        <strain evidence="14">MM415B03166</strain>
        <strain evidence="12">TM448A00108</strain>
        <strain evidence="15">TM448B00355</strain>
    </source>
</reference>
<dbReference type="GO" id="GO:0006261">
    <property type="term" value="P:DNA-templated DNA replication"/>
    <property type="evidence" value="ECO:0007669"/>
    <property type="project" value="InterPro"/>
</dbReference>
<comment type="catalytic activity">
    <reaction evidence="8">
        <text>DNA(n) + a 2'-deoxyribonucleoside 5'-triphosphate = DNA(n+1) + diphosphate</text>
        <dbReference type="Rhea" id="RHEA:22508"/>
        <dbReference type="Rhea" id="RHEA-COMP:17339"/>
        <dbReference type="Rhea" id="RHEA-COMP:17340"/>
        <dbReference type="ChEBI" id="CHEBI:33019"/>
        <dbReference type="ChEBI" id="CHEBI:61560"/>
        <dbReference type="ChEBI" id="CHEBI:173112"/>
        <dbReference type="EC" id="2.7.7.7"/>
    </reaction>
</comment>
<dbReference type="GO" id="GO:0008408">
    <property type="term" value="F:3'-5' exonuclease activity"/>
    <property type="evidence" value="ECO:0007669"/>
    <property type="project" value="InterPro"/>
</dbReference>
<dbReference type="PANTHER" id="PTHR10133">
    <property type="entry name" value="DNA POLYMERASE I"/>
    <property type="match status" value="1"/>
</dbReference>
<dbReference type="GO" id="GO:0003887">
    <property type="term" value="F:DNA-directed DNA polymerase activity"/>
    <property type="evidence" value="ECO:0007669"/>
    <property type="project" value="UniProtKB-KW"/>
</dbReference>
<dbReference type="Gene3D" id="3.40.470.10">
    <property type="entry name" value="Uracil-DNA glycosylase-like domain"/>
    <property type="match status" value="1"/>
</dbReference>
<dbReference type="PROSITE" id="PS00447">
    <property type="entry name" value="DNA_POLYMERASE_A"/>
    <property type="match status" value="1"/>
</dbReference>
<evidence type="ECO:0000256" key="5">
    <source>
        <dbReference type="ARBA" id="ARBA00022705"/>
    </source>
</evidence>
<gene>
    <name evidence="13" type="ORF">MM415A01531_0006</name>
    <name evidence="14" type="ORF">MM415B03166_0010</name>
    <name evidence="12" type="ORF">TM448A00108_0065</name>
    <name evidence="15" type="ORF">TM448B00355_0037</name>
</gene>
<evidence type="ECO:0000256" key="8">
    <source>
        <dbReference type="ARBA" id="ARBA00049244"/>
    </source>
</evidence>
<dbReference type="Pfam" id="PF03167">
    <property type="entry name" value="UDG"/>
    <property type="match status" value="1"/>
</dbReference>
<dbReference type="SUPFAM" id="SSF56672">
    <property type="entry name" value="DNA/RNA polymerases"/>
    <property type="match status" value="1"/>
</dbReference>
<evidence type="ECO:0000259" key="11">
    <source>
        <dbReference type="SMART" id="SM00986"/>
    </source>
</evidence>
<dbReference type="Gene3D" id="3.30.70.370">
    <property type="match status" value="1"/>
</dbReference>
<evidence type="ECO:0000256" key="1">
    <source>
        <dbReference type="ARBA" id="ARBA00007705"/>
    </source>
</evidence>